<evidence type="ECO:0000256" key="1">
    <source>
        <dbReference type="ARBA" id="ARBA00010617"/>
    </source>
</evidence>
<dbReference type="InterPro" id="IPR050121">
    <property type="entry name" value="Cytochrome_P450_monoxygenase"/>
</dbReference>
<keyword evidence="3" id="KW-1185">Reference proteome</keyword>
<dbReference type="Proteomes" id="UP000276215">
    <property type="component" value="Unassembled WGS sequence"/>
</dbReference>
<dbReference type="GO" id="GO:0016705">
    <property type="term" value="F:oxidoreductase activity, acting on paired donors, with incorporation or reduction of molecular oxygen"/>
    <property type="evidence" value="ECO:0007669"/>
    <property type="project" value="InterPro"/>
</dbReference>
<dbReference type="PANTHER" id="PTHR24305:SF166">
    <property type="entry name" value="CYTOCHROME P450 12A4, MITOCHONDRIAL-RELATED"/>
    <property type="match status" value="1"/>
</dbReference>
<dbReference type="Pfam" id="PF00067">
    <property type="entry name" value="p450"/>
    <property type="match status" value="1"/>
</dbReference>
<dbReference type="InterPro" id="IPR001128">
    <property type="entry name" value="Cyt_P450"/>
</dbReference>
<accession>A0A3N4K047</accession>
<dbReference type="AlphaFoldDB" id="A0A3N4K047"/>
<dbReference type="PANTHER" id="PTHR24305">
    <property type="entry name" value="CYTOCHROME P450"/>
    <property type="match status" value="1"/>
</dbReference>
<comment type="similarity">
    <text evidence="1">Belongs to the cytochrome P450 family.</text>
</comment>
<gene>
    <name evidence="2" type="ORF">L873DRAFT_1803036</name>
</gene>
<reference evidence="2 3" key="1">
    <citation type="journal article" date="2018" name="Nat. Ecol. Evol.">
        <title>Pezizomycetes genomes reveal the molecular basis of ectomycorrhizal truffle lifestyle.</title>
        <authorList>
            <person name="Murat C."/>
            <person name="Payen T."/>
            <person name="Noel B."/>
            <person name="Kuo A."/>
            <person name="Morin E."/>
            <person name="Chen J."/>
            <person name="Kohler A."/>
            <person name="Krizsan K."/>
            <person name="Balestrini R."/>
            <person name="Da Silva C."/>
            <person name="Montanini B."/>
            <person name="Hainaut M."/>
            <person name="Levati E."/>
            <person name="Barry K.W."/>
            <person name="Belfiori B."/>
            <person name="Cichocki N."/>
            <person name="Clum A."/>
            <person name="Dockter R.B."/>
            <person name="Fauchery L."/>
            <person name="Guy J."/>
            <person name="Iotti M."/>
            <person name="Le Tacon F."/>
            <person name="Lindquist E.A."/>
            <person name="Lipzen A."/>
            <person name="Malagnac F."/>
            <person name="Mello A."/>
            <person name="Molinier V."/>
            <person name="Miyauchi S."/>
            <person name="Poulain J."/>
            <person name="Riccioni C."/>
            <person name="Rubini A."/>
            <person name="Sitrit Y."/>
            <person name="Splivallo R."/>
            <person name="Traeger S."/>
            <person name="Wang M."/>
            <person name="Zifcakova L."/>
            <person name="Wipf D."/>
            <person name="Zambonelli A."/>
            <person name="Paolocci F."/>
            <person name="Nowrousian M."/>
            <person name="Ottonello S."/>
            <person name="Baldrian P."/>
            <person name="Spatafora J.W."/>
            <person name="Henrissat B."/>
            <person name="Nagy L.G."/>
            <person name="Aury J.M."/>
            <person name="Wincker P."/>
            <person name="Grigoriev I.V."/>
            <person name="Bonfante P."/>
            <person name="Martin F.M."/>
        </authorList>
    </citation>
    <scope>NUCLEOTIDE SEQUENCE [LARGE SCALE GENOMIC DNA]</scope>
    <source>
        <strain evidence="2 3">120613-1</strain>
    </source>
</reference>
<dbReference type="InterPro" id="IPR036396">
    <property type="entry name" value="Cyt_P450_sf"/>
</dbReference>
<dbReference type="STRING" id="1336337.A0A3N4K047"/>
<evidence type="ECO:0000313" key="2">
    <source>
        <dbReference type="EMBL" id="RPB01781.1"/>
    </source>
</evidence>
<dbReference type="GO" id="GO:0005506">
    <property type="term" value="F:iron ion binding"/>
    <property type="evidence" value="ECO:0007669"/>
    <property type="project" value="InterPro"/>
</dbReference>
<dbReference type="EMBL" id="ML120371">
    <property type="protein sequence ID" value="RPB01781.1"/>
    <property type="molecule type" value="Genomic_DNA"/>
</dbReference>
<dbReference type="Gene3D" id="1.10.630.10">
    <property type="entry name" value="Cytochrome P450"/>
    <property type="match status" value="1"/>
</dbReference>
<dbReference type="GO" id="GO:0004497">
    <property type="term" value="F:monooxygenase activity"/>
    <property type="evidence" value="ECO:0007669"/>
    <property type="project" value="InterPro"/>
</dbReference>
<name>A0A3N4K047_9PEZI</name>
<sequence>MDQATALLAWVEYIFLKPLHYSSLQALAASLVWYAVYQRYFHPLRKFPGPFFASLTVFWRLSNILTFRQSRNDHALHKKYGPVFRDGPNSLSIADPRALEPIYGTKNELNKTPWYLIMDPDNTGEDYSVFSSRKAEQHKRLRKRIAGAYSMSSVRVYEPVIDRNINDLLARMKELKTLDVSVWVHYFAMDSSMLLCFTRSPVTSETSH</sequence>
<dbReference type="OrthoDB" id="3934656at2759"/>
<protein>
    <submittedName>
        <fullName evidence="2">Cytochrome P450</fullName>
    </submittedName>
</protein>
<proteinExistence type="inferred from homology"/>
<dbReference type="SUPFAM" id="SSF48264">
    <property type="entry name" value="Cytochrome P450"/>
    <property type="match status" value="1"/>
</dbReference>
<dbReference type="GO" id="GO:0020037">
    <property type="term" value="F:heme binding"/>
    <property type="evidence" value="ECO:0007669"/>
    <property type="project" value="InterPro"/>
</dbReference>
<organism evidence="2 3">
    <name type="scientific">Choiromyces venosus 120613-1</name>
    <dbReference type="NCBI Taxonomy" id="1336337"/>
    <lineage>
        <taxon>Eukaryota</taxon>
        <taxon>Fungi</taxon>
        <taxon>Dikarya</taxon>
        <taxon>Ascomycota</taxon>
        <taxon>Pezizomycotina</taxon>
        <taxon>Pezizomycetes</taxon>
        <taxon>Pezizales</taxon>
        <taxon>Tuberaceae</taxon>
        <taxon>Choiromyces</taxon>
    </lineage>
</organism>
<evidence type="ECO:0000313" key="3">
    <source>
        <dbReference type="Proteomes" id="UP000276215"/>
    </source>
</evidence>